<feature type="transmembrane region" description="Helical" evidence="9">
    <location>
        <begin position="146"/>
        <end position="167"/>
    </location>
</feature>
<dbReference type="OrthoDB" id="9815445at2"/>
<protein>
    <recommendedName>
        <fullName evidence="3 10">sn-glycerol-3-phosphate transport system permease protein UgpE</fullName>
    </recommendedName>
</protein>
<keyword evidence="7 9" id="KW-1133">Transmembrane helix</keyword>
<comment type="similarity">
    <text evidence="9">Belongs to the binding-protein-dependent transport system permease family.</text>
</comment>
<keyword evidence="8 9" id="KW-0472">Membrane</keyword>
<feature type="transmembrane region" description="Helical" evidence="9">
    <location>
        <begin position="188"/>
        <end position="210"/>
    </location>
</feature>
<keyword evidence="5 10" id="KW-1003">Cell membrane</keyword>
<evidence type="ECO:0000256" key="8">
    <source>
        <dbReference type="ARBA" id="ARBA00023136"/>
    </source>
</evidence>
<feature type="transmembrane region" description="Helical" evidence="9">
    <location>
        <begin position="247"/>
        <end position="269"/>
    </location>
</feature>
<dbReference type="GO" id="GO:0055085">
    <property type="term" value="P:transmembrane transport"/>
    <property type="evidence" value="ECO:0007669"/>
    <property type="project" value="InterPro"/>
</dbReference>
<feature type="transmembrane region" description="Helical" evidence="9">
    <location>
        <begin position="216"/>
        <end position="235"/>
    </location>
</feature>
<dbReference type="RefSeq" id="WP_101499779.1">
    <property type="nucleotide sequence ID" value="NZ_CP025583.1"/>
</dbReference>
<keyword evidence="4 9" id="KW-0813">Transport</keyword>
<organism evidence="12 13">
    <name type="scientific">Paracoccus jeotgali</name>
    <dbReference type="NCBI Taxonomy" id="2065379"/>
    <lineage>
        <taxon>Bacteria</taxon>
        <taxon>Pseudomonadati</taxon>
        <taxon>Pseudomonadota</taxon>
        <taxon>Alphaproteobacteria</taxon>
        <taxon>Rhodobacterales</taxon>
        <taxon>Paracoccaceae</taxon>
        <taxon>Paracoccus</taxon>
    </lineage>
</organism>
<gene>
    <name evidence="10" type="primary">ugpE</name>
    <name evidence="12" type="ORF">CYR75_09220</name>
</gene>
<evidence type="ECO:0000256" key="2">
    <source>
        <dbReference type="ARBA" id="ARBA00011557"/>
    </source>
</evidence>
<evidence type="ECO:0000259" key="11">
    <source>
        <dbReference type="PROSITE" id="PS50928"/>
    </source>
</evidence>
<evidence type="ECO:0000313" key="13">
    <source>
        <dbReference type="Proteomes" id="UP000234882"/>
    </source>
</evidence>
<name>A0A2K9MFN8_9RHOB</name>
<dbReference type="PROSITE" id="PS50928">
    <property type="entry name" value="ABC_TM1"/>
    <property type="match status" value="1"/>
</dbReference>
<evidence type="ECO:0000256" key="9">
    <source>
        <dbReference type="RuleBase" id="RU363032"/>
    </source>
</evidence>
<feature type="domain" description="ABC transmembrane type-1" evidence="11">
    <location>
        <begin position="78"/>
        <end position="269"/>
    </location>
</feature>
<comment type="subunit">
    <text evidence="2 10">The complex is composed of two ATP-binding proteins (UgpC), two transmembrane proteins (UgpA and UgpE) and a solute-binding protein (UgpB).</text>
</comment>
<feature type="transmembrane region" description="Helical" evidence="9">
    <location>
        <begin position="113"/>
        <end position="134"/>
    </location>
</feature>
<feature type="transmembrane region" description="Helical" evidence="9">
    <location>
        <begin position="82"/>
        <end position="106"/>
    </location>
</feature>
<dbReference type="InterPro" id="IPR035906">
    <property type="entry name" value="MetI-like_sf"/>
</dbReference>
<dbReference type="Proteomes" id="UP000234882">
    <property type="component" value="Chromosome"/>
</dbReference>
<keyword evidence="6 9" id="KW-0812">Transmembrane</keyword>
<evidence type="ECO:0000256" key="7">
    <source>
        <dbReference type="ARBA" id="ARBA00022989"/>
    </source>
</evidence>
<dbReference type="SUPFAM" id="SSF161098">
    <property type="entry name" value="MetI-like"/>
    <property type="match status" value="1"/>
</dbReference>
<evidence type="ECO:0000256" key="6">
    <source>
        <dbReference type="ARBA" id="ARBA00022692"/>
    </source>
</evidence>
<keyword evidence="10" id="KW-0997">Cell inner membrane</keyword>
<proteinExistence type="inferred from homology"/>
<dbReference type="Pfam" id="PF00528">
    <property type="entry name" value="BPD_transp_1"/>
    <property type="match status" value="1"/>
</dbReference>
<dbReference type="AlphaFoldDB" id="A0A2K9MFN8"/>
<feature type="transmembrane region" description="Helical" evidence="9">
    <location>
        <begin position="7"/>
        <end position="31"/>
    </location>
</feature>
<comment type="caution">
    <text evidence="10">Lacks conserved residue(s) required for the propagation of feature annotation.</text>
</comment>
<dbReference type="GO" id="GO:0005886">
    <property type="term" value="C:plasma membrane"/>
    <property type="evidence" value="ECO:0007669"/>
    <property type="project" value="UniProtKB-SubCell"/>
</dbReference>
<dbReference type="PANTHER" id="PTHR43744:SF8">
    <property type="entry name" value="SN-GLYCEROL-3-PHOSPHATE TRANSPORT SYSTEM PERMEASE PROTEIN UGPE"/>
    <property type="match status" value="1"/>
</dbReference>
<evidence type="ECO:0000256" key="1">
    <source>
        <dbReference type="ARBA" id="ARBA00004651"/>
    </source>
</evidence>
<dbReference type="Gene3D" id="1.10.3720.10">
    <property type="entry name" value="MetI-like"/>
    <property type="match status" value="1"/>
</dbReference>
<accession>A0A2K9MFN8</accession>
<evidence type="ECO:0000256" key="3">
    <source>
        <dbReference type="ARBA" id="ARBA00020515"/>
    </source>
</evidence>
<reference evidence="13" key="1">
    <citation type="submission" date="2017-12" db="EMBL/GenBank/DDBJ databases">
        <title>Genomic analysis of Paracoccus sp. CBA4604.</title>
        <authorList>
            <person name="Roh S.W."/>
            <person name="Kim J.Y."/>
            <person name="Kim J.S."/>
        </authorList>
    </citation>
    <scope>NUCLEOTIDE SEQUENCE [LARGE SCALE GENOMIC DNA]</scope>
    <source>
        <strain evidence="13">CBA4604</strain>
    </source>
</reference>
<comment type="function">
    <text evidence="10">Part of the ABC transporter complex UgpBAEC involved in sn-glycerol-3-phosphate (G3P) import. Probably responsible for the translocation of the substrate across the membrane.</text>
</comment>
<evidence type="ECO:0000256" key="4">
    <source>
        <dbReference type="ARBA" id="ARBA00022448"/>
    </source>
</evidence>
<comment type="subcellular location">
    <subcellularLocation>
        <location evidence="10">Cell inner membrane</location>
        <topology evidence="10">Multi-pass membrane protein</topology>
    </subcellularLocation>
    <subcellularLocation>
        <location evidence="1 9">Cell membrane</location>
        <topology evidence="1 9">Multi-pass membrane protein</topology>
    </subcellularLocation>
</comment>
<dbReference type="NCBIfam" id="NF008210">
    <property type="entry name" value="PRK10973.1"/>
    <property type="match status" value="1"/>
</dbReference>
<dbReference type="CDD" id="cd06261">
    <property type="entry name" value="TM_PBP2"/>
    <property type="match status" value="1"/>
</dbReference>
<evidence type="ECO:0000256" key="10">
    <source>
        <dbReference type="RuleBase" id="RU363056"/>
    </source>
</evidence>
<dbReference type="PANTHER" id="PTHR43744">
    <property type="entry name" value="ABC TRANSPORTER PERMEASE PROTEIN MG189-RELATED-RELATED"/>
    <property type="match status" value="1"/>
</dbReference>
<dbReference type="InterPro" id="IPR000515">
    <property type="entry name" value="MetI-like"/>
</dbReference>
<sequence>MVENRPILNLLAHLVLILGVVVVAFPVWIALVASTRASTDFLQGVVPLWFGDQGPQNYARMLGQGISTSGMPPVGWMMVNSLIMALGIAFGKIAISITSAFAIVYFRFPLRMLAFWIIFATLMLPVEVRIVPTFKVVADLGMLNSYQGLIIPLIASATATFLFRQVFLTMPDELTEAARIDGAGPMKFFRDILLPLSRTNIAALFVIMFIYGWNQYLWPLLITTGSDMYTIVAGIKRMASVADTDPQWNYIMATAVLAMLPPLLVVIFMQRLFVKGLVETEK</sequence>
<evidence type="ECO:0000313" key="12">
    <source>
        <dbReference type="EMBL" id="AUM74433.1"/>
    </source>
</evidence>
<keyword evidence="13" id="KW-1185">Reference proteome</keyword>
<dbReference type="EMBL" id="CP025583">
    <property type="protein sequence ID" value="AUM74433.1"/>
    <property type="molecule type" value="Genomic_DNA"/>
</dbReference>
<dbReference type="KEGG" id="paru:CYR75_09220"/>
<evidence type="ECO:0000256" key="5">
    <source>
        <dbReference type="ARBA" id="ARBA00022475"/>
    </source>
</evidence>